<evidence type="ECO:0000313" key="1">
    <source>
        <dbReference type="EMBL" id="OLF18801.1"/>
    </source>
</evidence>
<accession>A0A1Q8CWQ6</accession>
<keyword evidence="2" id="KW-1185">Reference proteome</keyword>
<dbReference type="AlphaFoldDB" id="A0A1Q8CWQ6"/>
<sequence>MVLAVGMVLTGGPTAGADTPVDPPVGDVRPLACSGHGSEYGDWVNVDPFASVVVRVELRDCQAVTVCTDDDLCHIAYDVGWNVRVVGKCRPMNCDWGWSEPGYRLSSGHIYGFYDQGLAKTYVYAKLPASRPSLLSVYWRRDFVDPNRPDQTRQEWFRRV</sequence>
<proteinExistence type="predicted"/>
<reference evidence="1 2" key="1">
    <citation type="submission" date="2016-12" db="EMBL/GenBank/DDBJ databases">
        <title>The draft genome sequence of Actinophytocola sp. 11-183.</title>
        <authorList>
            <person name="Wang W."/>
            <person name="Yuan L."/>
        </authorList>
    </citation>
    <scope>NUCLEOTIDE SEQUENCE [LARGE SCALE GENOMIC DNA]</scope>
    <source>
        <strain evidence="1 2">11-183</strain>
    </source>
</reference>
<name>A0A1Q8CWQ6_9PSEU</name>
<organism evidence="1 2">
    <name type="scientific">Actinophytocola xanthii</name>
    <dbReference type="NCBI Taxonomy" id="1912961"/>
    <lineage>
        <taxon>Bacteria</taxon>
        <taxon>Bacillati</taxon>
        <taxon>Actinomycetota</taxon>
        <taxon>Actinomycetes</taxon>
        <taxon>Pseudonocardiales</taxon>
        <taxon>Pseudonocardiaceae</taxon>
    </lineage>
</organism>
<dbReference type="RefSeq" id="WP_075124285.1">
    <property type="nucleotide sequence ID" value="NZ_MSIE01000005.1"/>
</dbReference>
<dbReference type="EMBL" id="MSIE01000005">
    <property type="protein sequence ID" value="OLF18801.1"/>
    <property type="molecule type" value="Genomic_DNA"/>
</dbReference>
<gene>
    <name evidence="1" type="ORF">BU204_04705</name>
</gene>
<dbReference type="STRING" id="1912961.BU204_04705"/>
<protein>
    <submittedName>
        <fullName evidence="1">Uncharacterized protein</fullName>
    </submittedName>
</protein>
<evidence type="ECO:0000313" key="2">
    <source>
        <dbReference type="Proteomes" id="UP000185596"/>
    </source>
</evidence>
<dbReference type="Proteomes" id="UP000185596">
    <property type="component" value="Unassembled WGS sequence"/>
</dbReference>
<dbReference type="OrthoDB" id="122807at2"/>
<comment type="caution">
    <text evidence="1">The sequence shown here is derived from an EMBL/GenBank/DDBJ whole genome shotgun (WGS) entry which is preliminary data.</text>
</comment>